<comment type="caution">
    <text evidence="2">The sequence shown here is derived from an EMBL/GenBank/DDBJ whole genome shotgun (WGS) entry which is preliminary data.</text>
</comment>
<proteinExistence type="predicted"/>
<gene>
    <name evidence="2" type="ORF">PQR63_19805</name>
</gene>
<accession>A0ABW8ZCL5</accession>
<reference evidence="2 3" key="1">
    <citation type="journal article" date="2024" name="Chem. Sci.">
        <title>Discovery of megapolipeptins by genome mining of a Burkholderiales bacteria collection.</title>
        <authorList>
            <person name="Paulo B.S."/>
            <person name="Recchia M.J.J."/>
            <person name="Lee S."/>
            <person name="Fergusson C.H."/>
            <person name="Romanowski S.B."/>
            <person name="Hernandez A."/>
            <person name="Krull N."/>
            <person name="Liu D.Y."/>
            <person name="Cavanagh H."/>
            <person name="Bos A."/>
            <person name="Gray C.A."/>
            <person name="Murphy B.T."/>
            <person name="Linington R.G."/>
            <person name="Eustaquio A.S."/>
        </authorList>
    </citation>
    <scope>NUCLEOTIDE SEQUENCE [LARGE SCALE GENOMIC DNA]</scope>
    <source>
        <strain evidence="2 3">RL21-008-BIB-B</strain>
    </source>
</reference>
<feature type="domain" description="NADPH-dependent FMN reductase-like" evidence="1">
    <location>
        <begin position="16"/>
        <end position="112"/>
    </location>
</feature>
<organism evidence="2 3">
    <name type="scientific">Herbaspirillum rhizosphaerae</name>
    <dbReference type="NCBI Taxonomy" id="346179"/>
    <lineage>
        <taxon>Bacteria</taxon>
        <taxon>Pseudomonadati</taxon>
        <taxon>Pseudomonadota</taxon>
        <taxon>Betaproteobacteria</taxon>
        <taxon>Burkholderiales</taxon>
        <taxon>Oxalobacteraceae</taxon>
        <taxon>Herbaspirillum</taxon>
    </lineage>
</organism>
<evidence type="ECO:0000313" key="2">
    <source>
        <dbReference type="EMBL" id="MFL9880652.1"/>
    </source>
</evidence>
<dbReference type="PANTHER" id="PTHR30543">
    <property type="entry name" value="CHROMATE REDUCTASE"/>
    <property type="match status" value="1"/>
</dbReference>
<dbReference type="PANTHER" id="PTHR30543:SF21">
    <property type="entry name" value="NAD(P)H-DEPENDENT FMN REDUCTASE LOT6"/>
    <property type="match status" value="1"/>
</dbReference>
<dbReference type="InterPro" id="IPR005025">
    <property type="entry name" value="FMN_Rdtase-like_dom"/>
</dbReference>
<dbReference type="RefSeq" id="WP_408169672.1">
    <property type="nucleotide sequence ID" value="NZ_JAQQFR010000014.1"/>
</dbReference>
<dbReference type="Proteomes" id="UP001629214">
    <property type="component" value="Unassembled WGS sequence"/>
</dbReference>
<protein>
    <submittedName>
        <fullName evidence="2">NAD(P)H-dependent oxidoreductase</fullName>
    </submittedName>
</protein>
<evidence type="ECO:0000259" key="1">
    <source>
        <dbReference type="Pfam" id="PF03358"/>
    </source>
</evidence>
<keyword evidence="3" id="KW-1185">Reference proteome</keyword>
<dbReference type="SUPFAM" id="SSF52218">
    <property type="entry name" value="Flavoproteins"/>
    <property type="match status" value="1"/>
</dbReference>
<name>A0ABW8ZCL5_9BURK</name>
<dbReference type="EMBL" id="JAQQFR010000014">
    <property type="protein sequence ID" value="MFL9880652.1"/>
    <property type="molecule type" value="Genomic_DNA"/>
</dbReference>
<dbReference type="InterPro" id="IPR029039">
    <property type="entry name" value="Flavoprotein-like_sf"/>
</dbReference>
<sequence>MQPFRILTLSGSLRAALPSFNPDLEGAEPAEVRAFRAVLRDADAILIASPEYAHGVPGAFKNALDWVVGSGEFINKPVAAINASGRAIHAQSSLLDTLAMMNADVVLAASLTVALPTNKLDCAAMLARAGIVAALNEALQALQRHLQSLGLSVNNS</sequence>
<dbReference type="Gene3D" id="3.40.50.360">
    <property type="match status" value="1"/>
</dbReference>
<dbReference type="InterPro" id="IPR050712">
    <property type="entry name" value="NAD(P)H-dep_reductase"/>
</dbReference>
<evidence type="ECO:0000313" key="3">
    <source>
        <dbReference type="Proteomes" id="UP001629214"/>
    </source>
</evidence>
<dbReference type="Pfam" id="PF03358">
    <property type="entry name" value="FMN_red"/>
    <property type="match status" value="1"/>
</dbReference>